<dbReference type="GO" id="GO:0003729">
    <property type="term" value="F:mRNA binding"/>
    <property type="evidence" value="ECO:0007669"/>
    <property type="project" value="TreeGrafter"/>
</dbReference>
<dbReference type="InterPro" id="IPR012677">
    <property type="entry name" value="Nucleotide-bd_a/b_plait_sf"/>
</dbReference>
<dbReference type="PANTHER" id="PTHR19965">
    <property type="entry name" value="RNA AND EXPORT FACTOR BINDING PROTEIN"/>
    <property type="match status" value="1"/>
</dbReference>
<feature type="region of interest" description="Disordered" evidence="2">
    <location>
        <begin position="143"/>
        <end position="162"/>
    </location>
</feature>
<proteinExistence type="predicted"/>
<evidence type="ECO:0000256" key="2">
    <source>
        <dbReference type="SAM" id="MobiDB-lite"/>
    </source>
</evidence>
<feature type="compositionally biased region" description="Low complexity" evidence="2">
    <location>
        <begin position="15"/>
        <end position="39"/>
    </location>
</feature>
<dbReference type="GO" id="GO:0005634">
    <property type="term" value="C:nucleus"/>
    <property type="evidence" value="ECO:0007669"/>
    <property type="project" value="TreeGrafter"/>
</dbReference>
<protein>
    <recommendedName>
        <fullName evidence="5">RRM domain-containing protein</fullName>
    </recommendedName>
</protein>
<name>A0A9P6AYR8_9AGAM</name>
<sequence>MTDSTVMDLDMSLDQRISAQRASARGRRGNNNAQAATGRVVSNSINRKSNRPSPYSRESSAPDGKWGHSGFVEQNHIKGGALAARLQSSRPPGGFRDDDERGDAGAVGQWAHDRYSGGGRGDQRRPGGALSQSHLARKTLAALTGETSGGRGRSKVASSGPISVKGASATTVEVRNLVPGTTAEDVAAIFGDPDSATPTVLSAKEVDLNNKSSVTVQVKFANYQLAADARQKFNNQQADGRTLEVVILESPLRRRLPSFVVHSQLASRRPRVQNSISCQTPGVALVACDRSDALLGDARAQVQTAPPVITAANPRGLHPSDR</sequence>
<feature type="region of interest" description="Disordered" evidence="2">
    <location>
        <begin position="84"/>
        <end position="133"/>
    </location>
</feature>
<reference evidence="3" key="1">
    <citation type="journal article" date="2020" name="Nat. Commun.">
        <title>Large-scale genome sequencing of mycorrhizal fungi provides insights into the early evolution of symbiotic traits.</title>
        <authorList>
            <person name="Miyauchi S."/>
            <person name="Kiss E."/>
            <person name="Kuo A."/>
            <person name="Drula E."/>
            <person name="Kohler A."/>
            <person name="Sanchez-Garcia M."/>
            <person name="Morin E."/>
            <person name="Andreopoulos B."/>
            <person name="Barry K.W."/>
            <person name="Bonito G."/>
            <person name="Buee M."/>
            <person name="Carver A."/>
            <person name="Chen C."/>
            <person name="Cichocki N."/>
            <person name="Clum A."/>
            <person name="Culley D."/>
            <person name="Crous P.W."/>
            <person name="Fauchery L."/>
            <person name="Girlanda M."/>
            <person name="Hayes R.D."/>
            <person name="Keri Z."/>
            <person name="LaButti K."/>
            <person name="Lipzen A."/>
            <person name="Lombard V."/>
            <person name="Magnuson J."/>
            <person name="Maillard F."/>
            <person name="Murat C."/>
            <person name="Nolan M."/>
            <person name="Ohm R.A."/>
            <person name="Pangilinan J."/>
            <person name="Pereira M.F."/>
            <person name="Perotto S."/>
            <person name="Peter M."/>
            <person name="Pfister S."/>
            <person name="Riley R."/>
            <person name="Sitrit Y."/>
            <person name="Stielow J.B."/>
            <person name="Szollosi G."/>
            <person name="Zifcakova L."/>
            <person name="Stursova M."/>
            <person name="Spatafora J.W."/>
            <person name="Tedersoo L."/>
            <person name="Vaario L.M."/>
            <person name="Yamada A."/>
            <person name="Yan M."/>
            <person name="Wang P."/>
            <person name="Xu J."/>
            <person name="Bruns T."/>
            <person name="Baldrian P."/>
            <person name="Vilgalys R."/>
            <person name="Dunand C."/>
            <person name="Henrissat B."/>
            <person name="Grigoriev I.V."/>
            <person name="Hibbett D."/>
            <person name="Nagy L.G."/>
            <person name="Martin F.M."/>
        </authorList>
    </citation>
    <scope>NUCLEOTIDE SEQUENCE</scope>
    <source>
        <strain evidence="3">UP504</strain>
    </source>
</reference>
<gene>
    <name evidence="3" type="ORF">BS47DRAFT_1393041</name>
</gene>
<feature type="region of interest" description="Disordered" evidence="2">
    <location>
        <begin position="1"/>
        <end position="71"/>
    </location>
</feature>
<dbReference type="InterPro" id="IPR035979">
    <property type="entry name" value="RBD_domain_sf"/>
</dbReference>
<organism evidence="3 4">
    <name type="scientific">Hydnum rufescens UP504</name>
    <dbReference type="NCBI Taxonomy" id="1448309"/>
    <lineage>
        <taxon>Eukaryota</taxon>
        <taxon>Fungi</taxon>
        <taxon>Dikarya</taxon>
        <taxon>Basidiomycota</taxon>
        <taxon>Agaricomycotina</taxon>
        <taxon>Agaricomycetes</taxon>
        <taxon>Cantharellales</taxon>
        <taxon>Hydnaceae</taxon>
        <taxon>Hydnum</taxon>
    </lineage>
</organism>
<evidence type="ECO:0000313" key="4">
    <source>
        <dbReference type="Proteomes" id="UP000886523"/>
    </source>
</evidence>
<feature type="compositionally biased region" description="Basic and acidic residues" evidence="2">
    <location>
        <begin position="111"/>
        <end position="125"/>
    </location>
</feature>
<feature type="compositionally biased region" description="Polar residues" evidence="2">
    <location>
        <begin position="40"/>
        <end position="59"/>
    </location>
</feature>
<keyword evidence="1" id="KW-0694">RNA-binding</keyword>
<dbReference type="Proteomes" id="UP000886523">
    <property type="component" value="Unassembled WGS sequence"/>
</dbReference>
<keyword evidence="4" id="KW-1185">Reference proteome</keyword>
<comment type="caution">
    <text evidence="3">The sequence shown here is derived from an EMBL/GenBank/DDBJ whole genome shotgun (WGS) entry which is preliminary data.</text>
</comment>
<dbReference type="CDD" id="cd00590">
    <property type="entry name" value="RRM_SF"/>
    <property type="match status" value="1"/>
</dbReference>
<dbReference type="AlphaFoldDB" id="A0A9P6AYR8"/>
<dbReference type="InterPro" id="IPR051229">
    <property type="entry name" value="ALYREF_mRNA_export"/>
</dbReference>
<evidence type="ECO:0008006" key="5">
    <source>
        <dbReference type="Google" id="ProtNLM"/>
    </source>
</evidence>
<dbReference type="EMBL" id="MU128968">
    <property type="protein sequence ID" value="KAF9513840.1"/>
    <property type="molecule type" value="Genomic_DNA"/>
</dbReference>
<accession>A0A9P6AYR8</accession>
<dbReference type="PANTHER" id="PTHR19965:SF82">
    <property type="entry name" value="THO COMPLEX SUBUNIT 4"/>
    <property type="match status" value="1"/>
</dbReference>
<dbReference type="Gene3D" id="3.30.70.330">
    <property type="match status" value="1"/>
</dbReference>
<dbReference type="OrthoDB" id="6159137at2759"/>
<evidence type="ECO:0000313" key="3">
    <source>
        <dbReference type="EMBL" id="KAF9513840.1"/>
    </source>
</evidence>
<evidence type="ECO:0000256" key="1">
    <source>
        <dbReference type="ARBA" id="ARBA00022884"/>
    </source>
</evidence>
<dbReference type="SUPFAM" id="SSF54928">
    <property type="entry name" value="RNA-binding domain, RBD"/>
    <property type="match status" value="1"/>
</dbReference>